<gene>
    <name evidence="4" type="ORF">PoB_001627100</name>
</gene>
<keyword evidence="2 3" id="KW-0040">ANK repeat</keyword>
<dbReference type="Proteomes" id="UP000735302">
    <property type="component" value="Unassembled WGS sequence"/>
</dbReference>
<dbReference type="PANTHER" id="PTHR24173:SF83">
    <property type="entry name" value="SOCS BOX DOMAIN-CONTAINING PROTEIN"/>
    <property type="match status" value="1"/>
</dbReference>
<keyword evidence="1" id="KW-0677">Repeat</keyword>
<feature type="repeat" description="ANK" evidence="3">
    <location>
        <begin position="377"/>
        <end position="409"/>
    </location>
</feature>
<evidence type="ECO:0000313" key="4">
    <source>
        <dbReference type="EMBL" id="GFN89765.1"/>
    </source>
</evidence>
<dbReference type="Pfam" id="PF12796">
    <property type="entry name" value="Ank_2"/>
    <property type="match status" value="2"/>
</dbReference>
<keyword evidence="5" id="KW-1185">Reference proteome</keyword>
<dbReference type="PANTHER" id="PTHR24173">
    <property type="entry name" value="ANKYRIN REPEAT CONTAINING"/>
    <property type="match status" value="1"/>
</dbReference>
<organism evidence="4 5">
    <name type="scientific">Plakobranchus ocellatus</name>
    <dbReference type="NCBI Taxonomy" id="259542"/>
    <lineage>
        <taxon>Eukaryota</taxon>
        <taxon>Metazoa</taxon>
        <taxon>Spiralia</taxon>
        <taxon>Lophotrochozoa</taxon>
        <taxon>Mollusca</taxon>
        <taxon>Gastropoda</taxon>
        <taxon>Heterobranchia</taxon>
        <taxon>Euthyneura</taxon>
        <taxon>Panpulmonata</taxon>
        <taxon>Sacoglossa</taxon>
        <taxon>Placobranchoidea</taxon>
        <taxon>Plakobranchidae</taxon>
        <taxon>Plakobranchus</taxon>
    </lineage>
</organism>
<evidence type="ECO:0000313" key="5">
    <source>
        <dbReference type="Proteomes" id="UP000735302"/>
    </source>
</evidence>
<evidence type="ECO:0000256" key="2">
    <source>
        <dbReference type="ARBA" id="ARBA00023043"/>
    </source>
</evidence>
<evidence type="ECO:0000256" key="1">
    <source>
        <dbReference type="ARBA" id="ARBA00022737"/>
    </source>
</evidence>
<evidence type="ECO:0000256" key="3">
    <source>
        <dbReference type="PROSITE-ProRule" id="PRU00023"/>
    </source>
</evidence>
<dbReference type="SUPFAM" id="SSF48403">
    <property type="entry name" value="Ankyrin repeat"/>
    <property type="match status" value="2"/>
</dbReference>
<proteinExistence type="predicted"/>
<dbReference type="InterPro" id="IPR002110">
    <property type="entry name" value="Ankyrin_rpt"/>
</dbReference>
<accession>A0AAV3YRK1</accession>
<dbReference type="PROSITE" id="PS50297">
    <property type="entry name" value="ANK_REP_REGION"/>
    <property type="match status" value="2"/>
</dbReference>
<name>A0AAV3YRK1_9GAST</name>
<comment type="caution">
    <text evidence="4">The sequence shown here is derived from an EMBL/GenBank/DDBJ whole genome shotgun (WGS) entry which is preliminary data.</text>
</comment>
<dbReference type="PROSITE" id="PS50088">
    <property type="entry name" value="ANK_REPEAT"/>
    <property type="match status" value="2"/>
</dbReference>
<sequence length="624" mass="69756">MKEKLSNHYAVYTDGSEVAAAAFFSYFPDRPDCSKTIRPRDRSSVFSSELEGIALVIRRMKRLSGQYQHFVIHNDSLYPGKELLAALRNEDLSEIDRLLNLMDPIYHILYEALPEAFKIILKSSVVKWVESTTNLDPKTCQKLLKPAAVSGSIEAVEALLNQCVVLNLPCSDGNPVLVVAMACPDKSDLMKMIKFLVRKGANVNRSHGEYSPLLLASLKYLDVVPYLLQNGADVNEVGDKLGNTPLTAAVFYYRSRCSTDCCSIVEILLSAGADPNKPNCNGETALHLADQNEIRRLLIRAGADLEARNIHGRTPLLKAVYTGKTDVIKMLNEYGADMAAVDNHRNSALHIMVEKSDEPQKETLRLFAFQCNQINTYGKTPLMLAAQRGCEKTIKILMELGADPNIVTYESGEHLTALSVVLDRHDSKYKNLFLAFEELITRSSMTGLPRCCCFFFKMIVHDERRLVQLMMMHGMAPLCESTRTVRQIVYSLSVRLRGIPGKVSPLAVALVSNRLAIAQYLTENWFLTPADLVGSLELRQLRSELERTFQADALKYMDENLSQPMSLLKLSFVAVSAQLGGVAGREESVSQTPLPNILKDKLLFRHEQFPMDFTNKHTPNPLHA</sequence>
<dbReference type="SMART" id="SM00248">
    <property type="entry name" value="ANK"/>
    <property type="match status" value="7"/>
</dbReference>
<dbReference type="EMBL" id="BLXT01001947">
    <property type="protein sequence ID" value="GFN89765.1"/>
    <property type="molecule type" value="Genomic_DNA"/>
</dbReference>
<feature type="repeat" description="ANK" evidence="3">
    <location>
        <begin position="311"/>
        <end position="343"/>
    </location>
</feature>
<protein>
    <submittedName>
        <fullName evidence="4">Ankyrin repeat domain-containing protein 17</fullName>
    </submittedName>
</protein>
<dbReference type="AlphaFoldDB" id="A0AAV3YRK1"/>
<dbReference type="InterPro" id="IPR036770">
    <property type="entry name" value="Ankyrin_rpt-contain_sf"/>
</dbReference>
<dbReference type="Pfam" id="PF00023">
    <property type="entry name" value="Ank"/>
    <property type="match status" value="1"/>
</dbReference>
<reference evidence="4 5" key="1">
    <citation type="journal article" date="2021" name="Elife">
        <title>Chloroplast acquisition without the gene transfer in kleptoplastic sea slugs, Plakobranchus ocellatus.</title>
        <authorList>
            <person name="Maeda T."/>
            <person name="Takahashi S."/>
            <person name="Yoshida T."/>
            <person name="Shimamura S."/>
            <person name="Takaki Y."/>
            <person name="Nagai Y."/>
            <person name="Toyoda A."/>
            <person name="Suzuki Y."/>
            <person name="Arimoto A."/>
            <person name="Ishii H."/>
            <person name="Satoh N."/>
            <person name="Nishiyama T."/>
            <person name="Hasebe M."/>
            <person name="Maruyama T."/>
            <person name="Minagawa J."/>
            <person name="Obokata J."/>
            <person name="Shigenobu S."/>
        </authorList>
    </citation>
    <scope>NUCLEOTIDE SEQUENCE [LARGE SCALE GENOMIC DNA]</scope>
</reference>
<dbReference type="Gene3D" id="1.25.40.20">
    <property type="entry name" value="Ankyrin repeat-containing domain"/>
    <property type="match status" value="3"/>
</dbReference>